<feature type="binding site" evidence="6">
    <location>
        <begin position="124"/>
        <end position="127"/>
    </location>
    <ligand>
        <name>GTP</name>
        <dbReference type="ChEBI" id="CHEBI:37565"/>
    </ligand>
</feature>
<dbReference type="GO" id="GO:0005886">
    <property type="term" value="C:plasma membrane"/>
    <property type="evidence" value="ECO:0007669"/>
    <property type="project" value="UniProtKB-SubCell"/>
</dbReference>
<keyword evidence="6" id="KW-0699">rRNA-binding</keyword>
<dbReference type="GO" id="GO:0005525">
    <property type="term" value="F:GTP binding"/>
    <property type="evidence" value="ECO:0007669"/>
    <property type="project" value="UniProtKB-UniRule"/>
</dbReference>
<dbReference type="PROSITE" id="PS51713">
    <property type="entry name" value="G_ERA"/>
    <property type="match status" value="1"/>
</dbReference>
<evidence type="ECO:0000256" key="2">
    <source>
        <dbReference type="ARBA" id="ARBA00020484"/>
    </source>
</evidence>
<dbReference type="Pfam" id="PF07650">
    <property type="entry name" value="KH_2"/>
    <property type="match status" value="1"/>
</dbReference>
<reference evidence="9" key="1">
    <citation type="submission" date="2020-10" db="EMBL/GenBank/DDBJ databases">
        <authorList>
            <person name="Gilroy R."/>
        </authorList>
    </citation>
    <scope>NUCLEOTIDE SEQUENCE</scope>
    <source>
        <strain evidence="9">35461</strain>
    </source>
</reference>
<feature type="region of interest" description="G3" evidence="7">
    <location>
        <begin position="62"/>
        <end position="65"/>
    </location>
</feature>
<dbReference type="InterPro" id="IPR005662">
    <property type="entry name" value="GTPase_Era-like"/>
</dbReference>
<evidence type="ECO:0000256" key="1">
    <source>
        <dbReference type="ARBA" id="ARBA00007921"/>
    </source>
</evidence>
<gene>
    <name evidence="6 9" type="primary">era</name>
    <name evidence="9" type="ORF">IAC79_03335</name>
</gene>
<dbReference type="InterPro" id="IPR006073">
    <property type="entry name" value="GTP-bd"/>
</dbReference>
<dbReference type="CDD" id="cd04163">
    <property type="entry name" value="Era"/>
    <property type="match status" value="1"/>
</dbReference>
<feature type="domain" description="Era-type G" evidence="8">
    <location>
        <begin position="7"/>
        <end position="179"/>
    </location>
</feature>
<feature type="region of interest" description="G2" evidence="7">
    <location>
        <begin position="41"/>
        <end position="45"/>
    </location>
</feature>
<feature type="binding site" evidence="6">
    <location>
        <begin position="15"/>
        <end position="22"/>
    </location>
    <ligand>
        <name>GTP</name>
        <dbReference type="ChEBI" id="CHEBI:37565"/>
    </ligand>
</feature>
<dbReference type="GO" id="GO:0003924">
    <property type="term" value="F:GTPase activity"/>
    <property type="evidence" value="ECO:0007669"/>
    <property type="project" value="UniProtKB-UniRule"/>
</dbReference>
<comment type="subcellular location">
    <subcellularLocation>
        <location evidence="6">Cytoplasm</location>
    </subcellularLocation>
    <subcellularLocation>
        <location evidence="6">Cell membrane</location>
        <topology evidence="6">Peripheral membrane protein</topology>
    </subcellularLocation>
</comment>
<dbReference type="PANTHER" id="PTHR42698">
    <property type="entry name" value="GTPASE ERA"/>
    <property type="match status" value="1"/>
</dbReference>
<evidence type="ECO:0000256" key="3">
    <source>
        <dbReference type="ARBA" id="ARBA00022741"/>
    </source>
</evidence>
<dbReference type="InterPro" id="IPR005225">
    <property type="entry name" value="Small_GTP-bd"/>
</dbReference>
<evidence type="ECO:0000256" key="6">
    <source>
        <dbReference type="HAMAP-Rule" id="MF_00367"/>
    </source>
</evidence>
<dbReference type="GO" id="GO:0005829">
    <property type="term" value="C:cytosol"/>
    <property type="evidence" value="ECO:0007669"/>
    <property type="project" value="TreeGrafter"/>
</dbReference>
<comment type="similarity">
    <text evidence="1 6 7">Belongs to the TRAFAC class TrmE-Era-EngA-EngB-Septin-like GTPase superfamily. Era GTPase family.</text>
</comment>
<dbReference type="Pfam" id="PF01926">
    <property type="entry name" value="MMR_HSR1"/>
    <property type="match status" value="1"/>
</dbReference>
<comment type="caution">
    <text evidence="9">The sequence shown here is derived from an EMBL/GenBank/DDBJ whole genome shotgun (WGS) entry which is preliminary data.</text>
</comment>
<dbReference type="InterPro" id="IPR004044">
    <property type="entry name" value="KH_dom_type_2"/>
</dbReference>
<keyword evidence="6" id="KW-0690">Ribosome biogenesis</keyword>
<dbReference type="PANTHER" id="PTHR42698:SF1">
    <property type="entry name" value="GTPASE ERA, MITOCHONDRIAL"/>
    <property type="match status" value="1"/>
</dbReference>
<dbReference type="SUPFAM" id="SSF54814">
    <property type="entry name" value="Prokaryotic type KH domain (KH-domain type II)"/>
    <property type="match status" value="1"/>
</dbReference>
<dbReference type="AlphaFoldDB" id="A0A9D1T265"/>
<comment type="function">
    <text evidence="6">An essential GTPase that binds both GDP and GTP, with rapid nucleotide exchange. Plays a role in 16S rRNA processing and 30S ribosomal subunit biogenesis and possibly also in cell cycle regulation and energy metabolism.</text>
</comment>
<dbReference type="Gene3D" id="3.30.300.20">
    <property type="match status" value="1"/>
</dbReference>
<keyword evidence="6" id="KW-1003">Cell membrane</keyword>
<dbReference type="InterPro" id="IPR015946">
    <property type="entry name" value="KH_dom-like_a/b"/>
</dbReference>
<dbReference type="Proteomes" id="UP000886845">
    <property type="component" value="Unassembled WGS sequence"/>
</dbReference>
<dbReference type="NCBIfam" id="NF000908">
    <property type="entry name" value="PRK00089.1"/>
    <property type="match status" value="1"/>
</dbReference>
<dbReference type="SUPFAM" id="SSF52540">
    <property type="entry name" value="P-loop containing nucleoside triphosphate hydrolases"/>
    <property type="match status" value="1"/>
</dbReference>
<comment type="subunit">
    <text evidence="6">Monomer.</text>
</comment>
<dbReference type="EMBL" id="DVOR01000104">
    <property type="protein sequence ID" value="HIV09130.1"/>
    <property type="molecule type" value="Genomic_DNA"/>
</dbReference>
<dbReference type="CDD" id="cd22534">
    <property type="entry name" value="KH-II_Era"/>
    <property type="match status" value="1"/>
</dbReference>
<reference evidence="9" key="2">
    <citation type="journal article" date="2021" name="PeerJ">
        <title>Extensive microbial diversity within the chicken gut microbiome revealed by metagenomics and culture.</title>
        <authorList>
            <person name="Gilroy R."/>
            <person name="Ravi A."/>
            <person name="Getino M."/>
            <person name="Pursley I."/>
            <person name="Horton D.L."/>
            <person name="Alikhan N.F."/>
            <person name="Baker D."/>
            <person name="Gharbi K."/>
            <person name="Hall N."/>
            <person name="Watson M."/>
            <person name="Adriaenssens E.M."/>
            <person name="Foster-Nyarko E."/>
            <person name="Jarju S."/>
            <person name="Secka A."/>
            <person name="Antonio M."/>
            <person name="Oren A."/>
            <person name="Chaudhuri R.R."/>
            <person name="La Ragione R."/>
            <person name="Hildebrand F."/>
            <person name="Pallen M.J."/>
        </authorList>
    </citation>
    <scope>NUCLEOTIDE SEQUENCE</scope>
    <source>
        <strain evidence="9">35461</strain>
    </source>
</reference>
<evidence type="ECO:0000256" key="4">
    <source>
        <dbReference type="ARBA" id="ARBA00022884"/>
    </source>
</evidence>
<dbReference type="InterPro" id="IPR009019">
    <property type="entry name" value="KH_sf_prok-type"/>
</dbReference>
<protein>
    <recommendedName>
        <fullName evidence="2 6">GTPase Era</fullName>
    </recommendedName>
</protein>
<keyword evidence="3 6" id="KW-0547">Nucleotide-binding</keyword>
<dbReference type="GO" id="GO:0000028">
    <property type="term" value="P:ribosomal small subunit assembly"/>
    <property type="evidence" value="ECO:0007669"/>
    <property type="project" value="TreeGrafter"/>
</dbReference>
<evidence type="ECO:0000313" key="10">
    <source>
        <dbReference type="Proteomes" id="UP000886845"/>
    </source>
</evidence>
<name>A0A9D1T265_9BACT</name>
<keyword evidence="6" id="KW-0472">Membrane</keyword>
<dbReference type="GO" id="GO:0043024">
    <property type="term" value="F:ribosomal small subunit binding"/>
    <property type="evidence" value="ECO:0007669"/>
    <property type="project" value="TreeGrafter"/>
</dbReference>
<evidence type="ECO:0000259" key="8">
    <source>
        <dbReference type="PROSITE" id="PS51713"/>
    </source>
</evidence>
<dbReference type="InterPro" id="IPR027417">
    <property type="entry name" value="P-loop_NTPase"/>
</dbReference>
<keyword evidence="4 6" id="KW-0694">RNA-binding</keyword>
<dbReference type="NCBIfam" id="TIGR00231">
    <property type="entry name" value="small_GTP"/>
    <property type="match status" value="1"/>
</dbReference>
<dbReference type="GO" id="GO:0070181">
    <property type="term" value="F:small ribosomal subunit rRNA binding"/>
    <property type="evidence" value="ECO:0007669"/>
    <property type="project" value="UniProtKB-UniRule"/>
</dbReference>
<proteinExistence type="inferred from homology"/>
<evidence type="ECO:0000256" key="7">
    <source>
        <dbReference type="PROSITE-ProRule" id="PRU01050"/>
    </source>
</evidence>
<dbReference type="NCBIfam" id="TIGR00436">
    <property type="entry name" value="era"/>
    <property type="match status" value="1"/>
</dbReference>
<dbReference type="InterPro" id="IPR030388">
    <property type="entry name" value="G_ERA_dom"/>
</dbReference>
<dbReference type="HAMAP" id="MF_00367">
    <property type="entry name" value="GTPase_Era"/>
    <property type="match status" value="1"/>
</dbReference>
<feature type="region of interest" description="G1" evidence="7">
    <location>
        <begin position="15"/>
        <end position="22"/>
    </location>
</feature>
<accession>A0A9D1T265</accession>
<feature type="region of interest" description="G5" evidence="7">
    <location>
        <begin position="158"/>
        <end position="160"/>
    </location>
</feature>
<keyword evidence="6" id="KW-0963">Cytoplasm</keyword>
<keyword evidence="5 6" id="KW-0342">GTP-binding</keyword>
<feature type="binding site" evidence="6">
    <location>
        <begin position="62"/>
        <end position="66"/>
    </location>
    <ligand>
        <name>GTP</name>
        <dbReference type="ChEBI" id="CHEBI:37565"/>
    </ligand>
</feature>
<feature type="region of interest" description="G4" evidence="7">
    <location>
        <begin position="124"/>
        <end position="127"/>
    </location>
</feature>
<organism evidence="9 10">
    <name type="scientific">Candidatus Spyradenecus faecavium</name>
    <dbReference type="NCBI Taxonomy" id="2840947"/>
    <lineage>
        <taxon>Bacteria</taxon>
        <taxon>Pseudomonadati</taxon>
        <taxon>Lentisphaerota</taxon>
        <taxon>Lentisphaeria</taxon>
        <taxon>Lentisphaerales</taxon>
        <taxon>Lentisphaeraceae</taxon>
        <taxon>Lentisphaeraceae incertae sedis</taxon>
        <taxon>Candidatus Spyradenecus</taxon>
    </lineage>
</organism>
<dbReference type="Gene3D" id="3.40.50.300">
    <property type="entry name" value="P-loop containing nucleotide triphosphate hydrolases"/>
    <property type="match status" value="1"/>
</dbReference>
<evidence type="ECO:0000256" key="5">
    <source>
        <dbReference type="ARBA" id="ARBA00023134"/>
    </source>
</evidence>
<sequence length="305" mass="33682">MKQDGLRAAMVAVVGRTNSGKSTLVNRLVGEKVSIVSGMEQTTRNRIRGILTEPRGQLVFLDTPGAHKAENELGTLMNKMSRGAGQGADALLVVFDGAAPVRMEDEGWMARAAFSEPPTLFVLNKADAPGFDPAPFRAAWDRIRAEKAVTREIPWVELSAETGAGCEDLLARLFALAPECPVLPFPEDIVSDFPRKLAIADIIREKLIRRLFQEVPHQLGVRVERIDERPDGSWEIAATILVNRASQKGMVIGNKGRTLRAMRRAAEPEIAEAYGLTGCTIVPFVRVEPKWFKNHFILKELGYKE</sequence>
<evidence type="ECO:0000313" key="9">
    <source>
        <dbReference type="EMBL" id="HIV09130.1"/>
    </source>
</evidence>